<protein>
    <submittedName>
        <fullName evidence="2">Uncharacterized protein</fullName>
    </submittedName>
</protein>
<feature type="region of interest" description="Disordered" evidence="1">
    <location>
        <begin position="300"/>
        <end position="330"/>
    </location>
</feature>
<dbReference type="AlphaFoldDB" id="A0A4Y7SUI1"/>
<reference evidence="2 3" key="1">
    <citation type="journal article" date="2019" name="Nat. Ecol. Evol.">
        <title>Megaphylogeny resolves global patterns of mushroom evolution.</title>
        <authorList>
            <person name="Varga T."/>
            <person name="Krizsan K."/>
            <person name="Foldi C."/>
            <person name="Dima B."/>
            <person name="Sanchez-Garcia M."/>
            <person name="Sanchez-Ramirez S."/>
            <person name="Szollosi G.J."/>
            <person name="Szarkandi J.G."/>
            <person name="Papp V."/>
            <person name="Albert L."/>
            <person name="Andreopoulos W."/>
            <person name="Angelini C."/>
            <person name="Antonin V."/>
            <person name="Barry K.W."/>
            <person name="Bougher N.L."/>
            <person name="Buchanan P."/>
            <person name="Buyck B."/>
            <person name="Bense V."/>
            <person name="Catcheside P."/>
            <person name="Chovatia M."/>
            <person name="Cooper J."/>
            <person name="Damon W."/>
            <person name="Desjardin D."/>
            <person name="Finy P."/>
            <person name="Geml J."/>
            <person name="Haridas S."/>
            <person name="Hughes K."/>
            <person name="Justo A."/>
            <person name="Karasinski D."/>
            <person name="Kautmanova I."/>
            <person name="Kiss B."/>
            <person name="Kocsube S."/>
            <person name="Kotiranta H."/>
            <person name="LaButti K.M."/>
            <person name="Lechner B.E."/>
            <person name="Liimatainen K."/>
            <person name="Lipzen A."/>
            <person name="Lukacs Z."/>
            <person name="Mihaltcheva S."/>
            <person name="Morgado L.N."/>
            <person name="Niskanen T."/>
            <person name="Noordeloos M.E."/>
            <person name="Ohm R.A."/>
            <person name="Ortiz-Santana B."/>
            <person name="Ovrebo C."/>
            <person name="Racz N."/>
            <person name="Riley R."/>
            <person name="Savchenko A."/>
            <person name="Shiryaev A."/>
            <person name="Soop K."/>
            <person name="Spirin V."/>
            <person name="Szebenyi C."/>
            <person name="Tomsovsky M."/>
            <person name="Tulloss R.E."/>
            <person name="Uehling J."/>
            <person name="Grigoriev I.V."/>
            <person name="Vagvolgyi C."/>
            <person name="Papp T."/>
            <person name="Martin F.M."/>
            <person name="Miettinen O."/>
            <person name="Hibbett D.S."/>
            <person name="Nagy L.G."/>
        </authorList>
    </citation>
    <scope>NUCLEOTIDE SEQUENCE [LARGE SCALE GENOMIC DNA]</scope>
    <source>
        <strain evidence="2 3">FP101781</strain>
    </source>
</reference>
<name>A0A4Y7SUI1_COPMI</name>
<feature type="region of interest" description="Disordered" evidence="1">
    <location>
        <begin position="66"/>
        <end position="119"/>
    </location>
</feature>
<feature type="region of interest" description="Disordered" evidence="1">
    <location>
        <begin position="154"/>
        <end position="174"/>
    </location>
</feature>
<gene>
    <name evidence="2" type="ORF">FA13DRAFT_1178224</name>
</gene>
<feature type="compositionally biased region" description="Pro residues" evidence="1">
    <location>
        <begin position="300"/>
        <end position="311"/>
    </location>
</feature>
<comment type="caution">
    <text evidence="2">The sequence shown here is derived from an EMBL/GenBank/DDBJ whole genome shotgun (WGS) entry which is preliminary data.</text>
</comment>
<keyword evidence="3" id="KW-1185">Reference proteome</keyword>
<evidence type="ECO:0000313" key="3">
    <source>
        <dbReference type="Proteomes" id="UP000298030"/>
    </source>
</evidence>
<feature type="compositionally biased region" description="Polar residues" evidence="1">
    <location>
        <begin position="104"/>
        <end position="118"/>
    </location>
</feature>
<accession>A0A4Y7SUI1</accession>
<organism evidence="2 3">
    <name type="scientific">Coprinellus micaceus</name>
    <name type="common">Glistening ink-cap mushroom</name>
    <name type="synonym">Coprinus micaceus</name>
    <dbReference type="NCBI Taxonomy" id="71717"/>
    <lineage>
        <taxon>Eukaryota</taxon>
        <taxon>Fungi</taxon>
        <taxon>Dikarya</taxon>
        <taxon>Basidiomycota</taxon>
        <taxon>Agaricomycotina</taxon>
        <taxon>Agaricomycetes</taxon>
        <taxon>Agaricomycetidae</taxon>
        <taxon>Agaricales</taxon>
        <taxon>Agaricineae</taxon>
        <taxon>Psathyrellaceae</taxon>
        <taxon>Coprinellus</taxon>
    </lineage>
</organism>
<evidence type="ECO:0000313" key="2">
    <source>
        <dbReference type="EMBL" id="TEB25308.1"/>
    </source>
</evidence>
<feature type="compositionally biased region" description="Polar residues" evidence="1">
    <location>
        <begin position="320"/>
        <end position="330"/>
    </location>
</feature>
<dbReference type="Proteomes" id="UP000298030">
    <property type="component" value="Unassembled WGS sequence"/>
</dbReference>
<sequence length="430" mass="47401">MLARASSFSVFSSAHHLIPAFCRPCRLSSLHHPPLAFYLNSLLDACRLSPIPASSSLVHSPPCISRRDSPLQGPSALHHARSRPSSKHHQRRRRQQPFTFFPTSTNSSLDTPQSTSPRRSCCPTLWWLRLALASGVEAKRLHLNTHRFIISHPPTCAPANRHQGEVTSDDEGGRPERPQIATQLHETGGLSVGVWIRTTSDCGTFPFRRFLSHLSYPLSLFPRVPILPSAAVCRIPASILRHQAIGLDVRDLRAPGLLERSIPPYTNGSSSRLRLSPEAETTFIDPSALRTFLRSSRYFPPPRPPLLPVNPPSATKGDECNQSSSRGQLGSNRGRWICVEPAQAFLSKYLFRRAEVGEDITRVLAQPSTTSVLCLSSYPIPSVPSIPSLKAISRTLRQGSRNLSIVHLELSSISRGIGLGHAEVYCFVDA</sequence>
<evidence type="ECO:0000256" key="1">
    <source>
        <dbReference type="SAM" id="MobiDB-lite"/>
    </source>
</evidence>
<feature type="compositionally biased region" description="Basic residues" evidence="1">
    <location>
        <begin position="78"/>
        <end position="95"/>
    </location>
</feature>
<proteinExistence type="predicted"/>
<dbReference type="EMBL" id="QPFP01000058">
    <property type="protein sequence ID" value="TEB25308.1"/>
    <property type="molecule type" value="Genomic_DNA"/>
</dbReference>